<organism evidence="1 2">
    <name type="scientific">Ruthenibacterium lactatiformans</name>
    <dbReference type="NCBI Taxonomy" id="1550024"/>
    <lineage>
        <taxon>Bacteria</taxon>
        <taxon>Bacillati</taxon>
        <taxon>Bacillota</taxon>
        <taxon>Clostridia</taxon>
        <taxon>Eubacteriales</taxon>
        <taxon>Oscillospiraceae</taxon>
        <taxon>Ruthenibacterium</taxon>
    </lineage>
</organism>
<accession>A0A6I2U8D5</accession>
<dbReference type="Proteomes" id="UP000431913">
    <property type="component" value="Unassembled WGS sequence"/>
</dbReference>
<evidence type="ECO:0000313" key="2">
    <source>
        <dbReference type="Proteomes" id="UP000431913"/>
    </source>
</evidence>
<dbReference type="PANTHER" id="PTHR22925:SF3">
    <property type="entry name" value="GLYCOSYL HYDROLASE FAMILY PROTEIN 43"/>
    <property type="match status" value="1"/>
</dbReference>
<dbReference type="Gene3D" id="2.115.10.20">
    <property type="entry name" value="Glycosyl hydrolase domain, family 43"/>
    <property type="match status" value="1"/>
</dbReference>
<dbReference type="EMBL" id="VUNJ01000003">
    <property type="protein sequence ID" value="MST91165.1"/>
    <property type="molecule type" value="Genomic_DNA"/>
</dbReference>
<sequence length="152" mass="17403">MLTSGMTGYVPNKSDSAAAFSWDALFQSIGDPHVNDETNASFDSQISKVFQVRGANGLWIAMADRWLPHIPVDARLADVFTRVIGSTYEPEKYTATKEERREMYRANELENANTSHSQYVWLPIHITPPSETHSMGRNSIIWYDSWKWEDFV</sequence>
<dbReference type="RefSeq" id="WP_154521755.1">
    <property type="nucleotide sequence ID" value="NZ_VUNJ01000003.1"/>
</dbReference>
<evidence type="ECO:0000313" key="1">
    <source>
        <dbReference type="EMBL" id="MST91165.1"/>
    </source>
</evidence>
<comment type="caution">
    <text evidence="1">The sequence shown here is derived from an EMBL/GenBank/DDBJ whole genome shotgun (WGS) entry which is preliminary data.</text>
</comment>
<reference evidence="1 2" key="1">
    <citation type="submission" date="2019-08" db="EMBL/GenBank/DDBJ databases">
        <title>In-depth cultivation of the pig gut microbiome towards novel bacterial diversity and tailored functional studies.</title>
        <authorList>
            <person name="Wylensek D."/>
            <person name="Hitch T.C.A."/>
            <person name="Clavel T."/>
        </authorList>
    </citation>
    <scope>NUCLEOTIDE SEQUENCE [LARGE SCALE GENOMIC DNA]</scope>
    <source>
        <strain evidence="1 2">WCA3-601-WT-6J</strain>
    </source>
</reference>
<proteinExistence type="predicted"/>
<dbReference type="PANTHER" id="PTHR22925">
    <property type="entry name" value="GLYCOSYL HYDROLASE 43 FAMILY MEMBER"/>
    <property type="match status" value="1"/>
</dbReference>
<protein>
    <submittedName>
        <fullName evidence="1">Uncharacterized protein</fullName>
    </submittedName>
</protein>
<dbReference type="InterPro" id="IPR023296">
    <property type="entry name" value="Glyco_hydro_beta-prop_sf"/>
</dbReference>
<dbReference type="AlphaFoldDB" id="A0A6I2U8D5"/>
<gene>
    <name evidence="1" type="ORF">FYJ76_04315</name>
</gene>
<name>A0A6I2U8D5_9FIRM</name>